<comment type="subcellular location">
    <subcellularLocation>
        <location evidence="1">Membrane</location>
        <topology evidence="1">Multi-pass membrane protein</topology>
    </subcellularLocation>
</comment>
<dbReference type="InterPro" id="IPR027469">
    <property type="entry name" value="Cation_efflux_TMD_sf"/>
</dbReference>
<evidence type="ECO:0000256" key="2">
    <source>
        <dbReference type="ARBA" id="ARBA00022448"/>
    </source>
</evidence>
<dbReference type="InterPro" id="IPR040177">
    <property type="entry name" value="SLC30A9"/>
</dbReference>
<dbReference type="RefSeq" id="WP_198880946.1">
    <property type="nucleotide sequence ID" value="NZ_JAEKJA010000003.1"/>
</dbReference>
<dbReference type="Gene3D" id="1.20.1510.10">
    <property type="entry name" value="Cation efflux protein transmembrane domain"/>
    <property type="match status" value="1"/>
</dbReference>
<keyword evidence="4 6" id="KW-1133">Transmembrane helix</keyword>
<evidence type="ECO:0000256" key="1">
    <source>
        <dbReference type="ARBA" id="ARBA00004141"/>
    </source>
</evidence>
<dbReference type="EMBL" id="JAEKJA010000003">
    <property type="protein sequence ID" value="MBJ3775054.1"/>
    <property type="molecule type" value="Genomic_DNA"/>
</dbReference>
<comment type="caution">
    <text evidence="8">The sequence shown here is derived from an EMBL/GenBank/DDBJ whole genome shotgun (WGS) entry which is preliminary data.</text>
</comment>
<dbReference type="SUPFAM" id="SSF160240">
    <property type="entry name" value="Cation efflux protein cytoplasmic domain-like"/>
    <property type="match status" value="1"/>
</dbReference>
<dbReference type="AlphaFoldDB" id="A0A934IED7"/>
<keyword evidence="9" id="KW-1185">Reference proteome</keyword>
<accession>A0A934IED7</accession>
<proteinExistence type="predicted"/>
<dbReference type="InterPro" id="IPR036837">
    <property type="entry name" value="Cation_efflux_CTD_sf"/>
</dbReference>
<evidence type="ECO:0000256" key="5">
    <source>
        <dbReference type="ARBA" id="ARBA00023136"/>
    </source>
</evidence>
<dbReference type="GO" id="GO:0006829">
    <property type="term" value="P:zinc ion transport"/>
    <property type="evidence" value="ECO:0007669"/>
    <property type="project" value="InterPro"/>
</dbReference>
<reference evidence="8" key="1">
    <citation type="submission" date="2020-12" db="EMBL/GenBank/DDBJ databases">
        <title>Bacterial taxonomy.</title>
        <authorList>
            <person name="Pan X."/>
        </authorList>
    </citation>
    <scope>NUCLEOTIDE SEQUENCE</scope>
    <source>
        <strain evidence="8">B2012</strain>
    </source>
</reference>
<evidence type="ECO:0000313" key="9">
    <source>
        <dbReference type="Proteomes" id="UP000609531"/>
    </source>
</evidence>
<protein>
    <submittedName>
        <fullName evidence="8">Cation diffusion facilitator family transporter</fullName>
    </submittedName>
</protein>
<dbReference type="InterPro" id="IPR002524">
    <property type="entry name" value="Cation_efflux"/>
</dbReference>
<evidence type="ECO:0000259" key="7">
    <source>
        <dbReference type="Pfam" id="PF01545"/>
    </source>
</evidence>
<feature type="domain" description="Cation efflux protein transmembrane" evidence="7">
    <location>
        <begin position="11"/>
        <end position="216"/>
    </location>
</feature>
<dbReference type="GO" id="GO:0016020">
    <property type="term" value="C:membrane"/>
    <property type="evidence" value="ECO:0007669"/>
    <property type="project" value="UniProtKB-SubCell"/>
</dbReference>
<dbReference type="SUPFAM" id="SSF161111">
    <property type="entry name" value="Cation efflux protein transmembrane domain-like"/>
    <property type="match status" value="1"/>
</dbReference>
<evidence type="ECO:0000256" key="4">
    <source>
        <dbReference type="ARBA" id="ARBA00022989"/>
    </source>
</evidence>
<evidence type="ECO:0000256" key="6">
    <source>
        <dbReference type="SAM" id="Phobius"/>
    </source>
</evidence>
<dbReference type="Proteomes" id="UP000609531">
    <property type="component" value="Unassembled WGS sequence"/>
</dbReference>
<feature type="transmembrane region" description="Helical" evidence="6">
    <location>
        <begin position="158"/>
        <end position="180"/>
    </location>
</feature>
<dbReference type="Gene3D" id="3.30.70.1350">
    <property type="entry name" value="Cation efflux protein, cytoplasmic domain"/>
    <property type="match status" value="1"/>
</dbReference>
<feature type="transmembrane region" description="Helical" evidence="6">
    <location>
        <begin position="76"/>
        <end position="97"/>
    </location>
</feature>
<dbReference type="InterPro" id="IPR058533">
    <property type="entry name" value="Cation_efflux_TM"/>
</dbReference>
<gene>
    <name evidence="8" type="ORF">JCR33_05105</name>
</gene>
<dbReference type="PANTHER" id="PTHR13414">
    <property type="entry name" value="HUEL-CATION TRANSPORTER"/>
    <property type="match status" value="1"/>
</dbReference>
<evidence type="ECO:0000313" key="8">
    <source>
        <dbReference type="EMBL" id="MBJ3775054.1"/>
    </source>
</evidence>
<sequence length="317" mass="33538">MAAKGNTTVIYAALGANAAIAVTKFAASAATGSSAMFAEGVHSVVDTFNQILLLFGLSRAKRPATSEHPFGHGKDLYFYAFMVAIMIFGAGAGFAAFEGIEKLRHPGEVTISWVNYAVLAAAFVFELIAWTMAFRSFQKARGGRGFIETVRRSKDPTLFTVLFEDSAAMLGLVVAFFGVLASNLTGDATYDALATLAIAAVLGATAVMLAIETKGLLVGEAADPRVVRELKAVVEADPGVLRVNEILTMHFGPHEILVTISADFSDRLSSADVEATVTRLENSVKAQYPDVRRLFIEAQGTREAQAAIAATAAASPH</sequence>
<keyword evidence="2" id="KW-0813">Transport</keyword>
<dbReference type="PANTHER" id="PTHR13414:SF9">
    <property type="entry name" value="PROTON-COUPLED ZINC ANTIPORTER SLC30A9, MITOCHONDRIAL"/>
    <property type="match status" value="1"/>
</dbReference>
<name>A0A934IED7_9HYPH</name>
<feature type="transmembrane region" description="Helical" evidence="6">
    <location>
        <begin position="117"/>
        <end position="137"/>
    </location>
</feature>
<feature type="transmembrane region" description="Helical" evidence="6">
    <location>
        <begin position="192"/>
        <end position="211"/>
    </location>
</feature>
<keyword evidence="5 6" id="KW-0472">Membrane</keyword>
<evidence type="ECO:0000256" key="3">
    <source>
        <dbReference type="ARBA" id="ARBA00022692"/>
    </source>
</evidence>
<dbReference type="GO" id="GO:0008324">
    <property type="term" value="F:monoatomic cation transmembrane transporter activity"/>
    <property type="evidence" value="ECO:0007669"/>
    <property type="project" value="InterPro"/>
</dbReference>
<dbReference type="NCBIfam" id="TIGR01297">
    <property type="entry name" value="CDF"/>
    <property type="match status" value="1"/>
</dbReference>
<organism evidence="8 9">
    <name type="scientific">Acuticoccus mangrovi</name>
    <dbReference type="NCBI Taxonomy" id="2796142"/>
    <lineage>
        <taxon>Bacteria</taxon>
        <taxon>Pseudomonadati</taxon>
        <taxon>Pseudomonadota</taxon>
        <taxon>Alphaproteobacteria</taxon>
        <taxon>Hyphomicrobiales</taxon>
        <taxon>Amorphaceae</taxon>
        <taxon>Acuticoccus</taxon>
    </lineage>
</organism>
<dbReference type="Pfam" id="PF01545">
    <property type="entry name" value="Cation_efflux"/>
    <property type="match status" value="1"/>
</dbReference>
<keyword evidence="3 6" id="KW-0812">Transmembrane</keyword>